<keyword evidence="4" id="KW-1185">Reference proteome</keyword>
<evidence type="ECO:0000313" key="4">
    <source>
        <dbReference type="Proteomes" id="UP001056766"/>
    </source>
</evidence>
<dbReference type="EMBL" id="JAGSOI010000063">
    <property type="protein sequence ID" value="MCM1987659.1"/>
    <property type="molecule type" value="Genomic_DNA"/>
</dbReference>
<evidence type="ECO:0000256" key="1">
    <source>
        <dbReference type="SAM" id="Phobius"/>
    </source>
</evidence>
<accession>A0A9E4ZIU6</accession>
<name>A0A9E4ZIU6_9EURY</name>
<proteinExistence type="predicted"/>
<dbReference type="AlphaFoldDB" id="A0A9E4ZIU6"/>
<feature type="transmembrane region" description="Helical" evidence="1">
    <location>
        <begin position="384"/>
        <end position="402"/>
    </location>
</feature>
<organism evidence="3 4">
    <name type="scientific">Methanococcoides seepicolus</name>
    <dbReference type="NCBI Taxonomy" id="2828780"/>
    <lineage>
        <taxon>Archaea</taxon>
        <taxon>Methanobacteriati</taxon>
        <taxon>Methanobacteriota</taxon>
        <taxon>Stenosarchaea group</taxon>
        <taxon>Methanomicrobia</taxon>
        <taxon>Methanosarcinales</taxon>
        <taxon>Methanosarcinaceae</taxon>
        <taxon>Methanococcoides</taxon>
    </lineage>
</organism>
<feature type="domain" description="DUF11" evidence="2">
    <location>
        <begin position="130"/>
        <end position="214"/>
    </location>
</feature>
<dbReference type="Proteomes" id="UP001056766">
    <property type="component" value="Unassembled WGS sequence"/>
</dbReference>
<evidence type="ECO:0000259" key="2">
    <source>
        <dbReference type="Pfam" id="PF01345"/>
    </source>
</evidence>
<protein>
    <recommendedName>
        <fullName evidence="2">DUF11 domain-containing protein</fullName>
    </recommendedName>
</protein>
<dbReference type="NCBIfam" id="TIGR01451">
    <property type="entry name" value="B_ant_repeat"/>
    <property type="match status" value="1"/>
</dbReference>
<reference evidence="3" key="1">
    <citation type="journal article" date="2021" name="mSystems">
        <title>Bacteria and Archaea Synergistically Convert Glycine Betaine to Biogenic Methane in the Formosa Cold Seep of the South China Sea.</title>
        <authorList>
            <person name="Li L."/>
            <person name="Zhang W."/>
            <person name="Zhang S."/>
            <person name="Song L."/>
            <person name="Sun Q."/>
            <person name="Zhang H."/>
            <person name="Xiang H."/>
            <person name="Dong X."/>
        </authorList>
    </citation>
    <scope>NUCLEOTIDE SEQUENCE</scope>
    <source>
        <strain evidence="3">LLY</strain>
    </source>
</reference>
<dbReference type="InterPro" id="IPR047589">
    <property type="entry name" value="DUF11_rpt"/>
</dbReference>
<dbReference type="PANTHER" id="PTHR12861:SF3">
    <property type="entry name" value="TRANSLOCON-ASSOCIATED PROTEIN SUBUNIT BETA"/>
    <property type="match status" value="1"/>
</dbReference>
<dbReference type="Gene3D" id="2.60.40.10">
    <property type="entry name" value="Immunoglobulins"/>
    <property type="match status" value="2"/>
</dbReference>
<reference evidence="3" key="2">
    <citation type="submission" date="2021-04" db="EMBL/GenBank/DDBJ databases">
        <authorList>
            <person name="Dong X."/>
        </authorList>
    </citation>
    <scope>NUCLEOTIDE SEQUENCE</scope>
    <source>
        <strain evidence="3">LLY</strain>
    </source>
</reference>
<keyword evidence="1" id="KW-1133">Transmembrane helix</keyword>
<sequence>MLTLALVSLVFTGNACAKDRFNESIQEGDGYQINTIVIDVAEVFVSADSCVFIVYDEGNEIENKMISSDQTITFTAEGETIEVTLLSVSEGILPQATVSITITHDDDDVYLKQEVKGGHEKATYPGTPSLEITKEVSSYTVDQGEVVTIKVTARNKGDGKATEVRFSDPKPTGFILQEILLEETGQMTIDKYETRTIFLYKLQANEAGTFEFQPTRASYSNEADMDFPEAVSNIPVITVTDTGKNARKVAELEFSTSIESSSVKRNDEVEVVINIKNQGDSSANGVVLNIHLPEEVEYKGSNSNIEIINGMPKAYLETFGLNQEKEIKFVIKPTELGTYTITTDYSYQYEDGVSPDRQEVTGEFTTSTIDVARGDLDSVIEQPWYVIAIPLLIIVAIAGWIFHRSRQYRF</sequence>
<gene>
    <name evidence="3" type="ORF">KDK67_11825</name>
</gene>
<dbReference type="InterPro" id="IPR001434">
    <property type="entry name" value="OmcB-like_DUF11"/>
</dbReference>
<dbReference type="RefSeq" id="WP_250869004.1">
    <property type="nucleotide sequence ID" value="NZ_JAGSOI010000063.1"/>
</dbReference>
<comment type="caution">
    <text evidence="3">The sequence shown here is derived from an EMBL/GenBank/DDBJ whole genome shotgun (WGS) entry which is preliminary data.</text>
</comment>
<keyword evidence="1" id="KW-0472">Membrane</keyword>
<dbReference type="PANTHER" id="PTHR12861">
    <property type="entry name" value="TRANSLOCON-ASSOCIATED PROTEIN, BETA SUBUNIT PRECURSOR TRAP-BETA SIGNAL SEQUENCE RECEPTOR BETA SUBUNIT"/>
    <property type="match status" value="1"/>
</dbReference>
<keyword evidence="1" id="KW-0812">Transmembrane</keyword>
<dbReference type="InterPro" id="IPR013783">
    <property type="entry name" value="Ig-like_fold"/>
</dbReference>
<dbReference type="Pfam" id="PF01345">
    <property type="entry name" value="DUF11"/>
    <property type="match status" value="1"/>
</dbReference>
<evidence type="ECO:0000313" key="3">
    <source>
        <dbReference type="EMBL" id="MCM1987659.1"/>
    </source>
</evidence>